<dbReference type="EMBL" id="BMZE01000001">
    <property type="protein sequence ID" value="GHA14996.1"/>
    <property type="molecule type" value="Genomic_DNA"/>
</dbReference>
<keyword evidence="1" id="KW-1133">Transmembrane helix</keyword>
<comment type="caution">
    <text evidence="3">The sequence shown here is derived from an EMBL/GenBank/DDBJ whole genome shotgun (WGS) entry which is preliminary data.</text>
</comment>
<evidence type="ECO:0000313" key="3">
    <source>
        <dbReference type="EMBL" id="GHA14996.1"/>
    </source>
</evidence>
<feature type="transmembrane region" description="Helical" evidence="1">
    <location>
        <begin position="47"/>
        <end position="72"/>
    </location>
</feature>
<organism evidence="3 4">
    <name type="scientific">Devosia pacifica</name>
    <dbReference type="NCBI Taxonomy" id="1335967"/>
    <lineage>
        <taxon>Bacteria</taxon>
        <taxon>Pseudomonadati</taxon>
        <taxon>Pseudomonadota</taxon>
        <taxon>Alphaproteobacteria</taxon>
        <taxon>Hyphomicrobiales</taxon>
        <taxon>Devosiaceae</taxon>
        <taxon>Devosia</taxon>
    </lineage>
</organism>
<protein>
    <submittedName>
        <fullName evidence="3">Metal transporter</fullName>
    </submittedName>
</protein>
<keyword evidence="1" id="KW-0472">Membrane</keyword>
<keyword evidence="4" id="KW-1185">Reference proteome</keyword>
<name>A0A918RXV3_9HYPH</name>
<accession>A0A918RXV3</accession>
<sequence>MNGFIETGIAILISITLMSLSLILHYQAMILTRGWLQGSGLQRQAGTLIGMAVLTVAQLLSVGLYALAYHIAESAGWGSLAGEIEGTPLDQFYFSLMSYTTLGVGDIYPLGALRIISGIEALNGFALIGWTASFAYTLMRDGWER</sequence>
<feature type="domain" description="Potassium channel" evidence="2">
    <location>
        <begin position="72"/>
        <end position="136"/>
    </location>
</feature>
<evidence type="ECO:0000259" key="2">
    <source>
        <dbReference type="Pfam" id="PF07885"/>
    </source>
</evidence>
<evidence type="ECO:0000256" key="1">
    <source>
        <dbReference type="SAM" id="Phobius"/>
    </source>
</evidence>
<dbReference type="SUPFAM" id="SSF81324">
    <property type="entry name" value="Voltage-gated potassium channels"/>
    <property type="match status" value="1"/>
</dbReference>
<dbReference type="Gene3D" id="1.10.287.70">
    <property type="match status" value="1"/>
</dbReference>
<dbReference type="RefSeq" id="WP_210310410.1">
    <property type="nucleotide sequence ID" value="NZ_BMZE01000001.1"/>
</dbReference>
<gene>
    <name evidence="3" type="ORF">GCM10007989_07170</name>
</gene>
<reference evidence="3" key="1">
    <citation type="journal article" date="2014" name="Int. J. Syst. Evol. Microbiol.">
        <title>Complete genome sequence of Corynebacterium casei LMG S-19264T (=DSM 44701T), isolated from a smear-ripened cheese.</title>
        <authorList>
            <consortium name="US DOE Joint Genome Institute (JGI-PGF)"/>
            <person name="Walter F."/>
            <person name="Albersmeier A."/>
            <person name="Kalinowski J."/>
            <person name="Ruckert C."/>
        </authorList>
    </citation>
    <scope>NUCLEOTIDE SEQUENCE</scope>
    <source>
        <strain evidence="3">KCTC 32437</strain>
    </source>
</reference>
<keyword evidence="1" id="KW-0812">Transmembrane</keyword>
<feature type="transmembrane region" description="Helical" evidence="1">
    <location>
        <begin position="122"/>
        <end position="139"/>
    </location>
</feature>
<evidence type="ECO:0000313" key="4">
    <source>
        <dbReference type="Proteomes" id="UP000646579"/>
    </source>
</evidence>
<dbReference type="Proteomes" id="UP000646579">
    <property type="component" value="Unassembled WGS sequence"/>
</dbReference>
<reference evidence="3" key="2">
    <citation type="submission" date="2020-09" db="EMBL/GenBank/DDBJ databases">
        <authorList>
            <person name="Sun Q."/>
            <person name="Kim S."/>
        </authorList>
    </citation>
    <scope>NUCLEOTIDE SEQUENCE</scope>
    <source>
        <strain evidence="3">KCTC 32437</strain>
    </source>
</reference>
<dbReference type="Pfam" id="PF07885">
    <property type="entry name" value="Ion_trans_2"/>
    <property type="match status" value="1"/>
</dbReference>
<proteinExistence type="predicted"/>
<dbReference type="InterPro" id="IPR013099">
    <property type="entry name" value="K_chnl_dom"/>
</dbReference>
<feature type="transmembrane region" description="Helical" evidence="1">
    <location>
        <begin position="6"/>
        <end position="26"/>
    </location>
</feature>
<dbReference type="AlphaFoldDB" id="A0A918RXV3"/>